<organism evidence="1 2">
    <name type="scientific">Mesorhizobium tamadayense</name>
    <dbReference type="NCBI Taxonomy" id="425306"/>
    <lineage>
        <taxon>Bacteria</taxon>
        <taxon>Pseudomonadati</taxon>
        <taxon>Pseudomonadota</taxon>
        <taxon>Alphaproteobacteria</taxon>
        <taxon>Hyphomicrobiales</taxon>
        <taxon>Phyllobacteriaceae</taxon>
        <taxon>Mesorhizobium</taxon>
    </lineage>
</organism>
<protein>
    <submittedName>
        <fullName evidence="1">DUF768 domain-containing protein</fullName>
    </submittedName>
</protein>
<dbReference type="AlphaFoldDB" id="A0A3P3F3P5"/>
<name>A0A3P3F3P5_9HYPH</name>
<comment type="caution">
    <text evidence="1">The sequence shown here is derived from an EMBL/GenBank/DDBJ whole genome shotgun (WGS) entry which is preliminary data.</text>
</comment>
<proteinExistence type="predicted"/>
<keyword evidence="2" id="KW-1185">Reference proteome</keyword>
<evidence type="ECO:0000313" key="1">
    <source>
        <dbReference type="EMBL" id="RRH92836.1"/>
    </source>
</evidence>
<dbReference type="OrthoDB" id="8099823at2"/>
<sequence length="73" mass="8158">MSTRGINFLDKWMAEHLPNAITDDPMAIIYLTEEAIKAAEREGIPPEEMIEEVGSLFEMILQAMQHREGGLAG</sequence>
<dbReference type="RefSeq" id="WP_125005729.1">
    <property type="nucleotide sequence ID" value="NZ_RQXT01000057.1"/>
</dbReference>
<accession>A0A3P3F3P5</accession>
<dbReference type="Proteomes" id="UP000273786">
    <property type="component" value="Unassembled WGS sequence"/>
</dbReference>
<reference evidence="1 2" key="1">
    <citation type="submission" date="2018-11" db="EMBL/GenBank/DDBJ databases">
        <title>the genome of Mesorhizobium tamadayense DSM 28320.</title>
        <authorList>
            <person name="Gao J."/>
        </authorList>
    </citation>
    <scope>NUCLEOTIDE SEQUENCE [LARGE SCALE GENOMIC DNA]</scope>
    <source>
        <strain evidence="1 2">DSM 28320</strain>
    </source>
</reference>
<dbReference type="EMBL" id="RQXT01000057">
    <property type="protein sequence ID" value="RRH92836.1"/>
    <property type="molecule type" value="Genomic_DNA"/>
</dbReference>
<gene>
    <name evidence="1" type="ORF">EH240_31005</name>
</gene>
<evidence type="ECO:0000313" key="2">
    <source>
        <dbReference type="Proteomes" id="UP000273786"/>
    </source>
</evidence>